<sequence>MYYVAATAAPASVPLGTPMKDVSVMSLGQSYPSSMSNSAAAPPAYETIVLDPNGPRSQTNLFVRKLASAVTEDDMRKLFDQYGTILSFALMRDIHTGESLGTAFVRYKAHEEARAAMMALDGRELYGRPISIQWAKREHDSTPCGDARRKIRKLFVRNIPLDVTARHIRQIFSKFGAINNVTLHSDTAPAATRDGGDGIRAAAQPRNIAFILFQEDDVAEQAVSALHNTCPFSSCEGIPLMVKLAEDNRDRVDRKQRFNDSAAASASAKALAAAMMNASHFTAAPSVSPQTLSLSTSVPATLSPTTLSMDVSHCGAIYLQDGRATSMPPNGPQALPFAVATPPATAAPVLHAAMDANGNPTYVYVTPTPSSNGNTSTTTAQQHQMHAAGGTPNTYILSPNGLHGYHSPAAHAAPAALSPALPPYFQTVALPQVFMDPHGTRMQPPATQPGLLLSGAYPSYSSQPGSPLLSSPMSSQFDTQATSGIHPLMTSPTIPTVGSSVFSQHGAPSPLYSQSHPRRPASGQAPFSVSPHCSGAASMMEPTPTVSSSSDSPVSATIGAANSAPLLAPVALMPQTFIPTATTALGGAEVQRHHLFRAEQHAAGLWSAVATRDACLPSNKALRTESDGEMLWANMMPVVHGAAQSFSPTS</sequence>
<evidence type="ECO:0000313" key="5">
    <source>
        <dbReference type="EMBL" id="KAK7200059.1"/>
    </source>
</evidence>
<keyword evidence="1 2" id="KW-0694">RNA-binding</keyword>
<dbReference type="SMART" id="SM00360">
    <property type="entry name" value="RRM"/>
    <property type="match status" value="2"/>
</dbReference>
<feature type="region of interest" description="Disordered" evidence="3">
    <location>
        <begin position="505"/>
        <end position="528"/>
    </location>
</feature>
<feature type="region of interest" description="Disordered" evidence="3">
    <location>
        <begin position="533"/>
        <end position="552"/>
    </location>
</feature>
<keyword evidence="6" id="KW-1185">Reference proteome</keyword>
<dbReference type="InterPro" id="IPR012677">
    <property type="entry name" value="Nucleotide-bd_a/b_plait_sf"/>
</dbReference>
<feature type="domain" description="RRM" evidence="4">
    <location>
        <begin position="152"/>
        <end position="247"/>
    </location>
</feature>
<dbReference type="InterPro" id="IPR035979">
    <property type="entry name" value="RBD_domain_sf"/>
</dbReference>
<dbReference type="Proteomes" id="UP001430356">
    <property type="component" value="Unassembled WGS sequence"/>
</dbReference>
<name>A0AAW0F372_9TRYP</name>
<protein>
    <submittedName>
        <fullName evidence="5">RNA-binding protein</fullName>
    </submittedName>
</protein>
<evidence type="ECO:0000256" key="2">
    <source>
        <dbReference type="PROSITE-ProRule" id="PRU00176"/>
    </source>
</evidence>
<dbReference type="AlphaFoldDB" id="A0AAW0F372"/>
<feature type="compositionally biased region" description="Low complexity" evidence="3">
    <location>
        <begin position="542"/>
        <end position="552"/>
    </location>
</feature>
<dbReference type="PANTHER" id="PTHR48027">
    <property type="entry name" value="HETEROGENEOUS NUCLEAR RIBONUCLEOPROTEIN 87F-RELATED"/>
    <property type="match status" value="1"/>
</dbReference>
<dbReference type="Gene3D" id="3.30.70.330">
    <property type="match status" value="2"/>
</dbReference>
<accession>A0AAW0F372</accession>
<comment type="caution">
    <text evidence="5">The sequence shown here is derived from an EMBL/GenBank/DDBJ whole genome shotgun (WGS) entry which is preliminary data.</text>
</comment>
<organism evidence="5 6">
    <name type="scientific">Novymonas esmeraldas</name>
    <dbReference type="NCBI Taxonomy" id="1808958"/>
    <lineage>
        <taxon>Eukaryota</taxon>
        <taxon>Discoba</taxon>
        <taxon>Euglenozoa</taxon>
        <taxon>Kinetoplastea</taxon>
        <taxon>Metakinetoplastina</taxon>
        <taxon>Trypanosomatida</taxon>
        <taxon>Trypanosomatidae</taxon>
        <taxon>Novymonas</taxon>
    </lineage>
</organism>
<evidence type="ECO:0000313" key="6">
    <source>
        <dbReference type="Proteomes" id="UP001430356"/>
    </source>
</evidence>
<evidence type="ECO:0000256" key="1">
    <source>
        <dbReference type="ARBA" id="ARBA00022884"/>
    </source>
</evidence>
<dbReference type="PROSITE" id="PS50102">
    <property type="entry name" value="RRM"/>
    <property type="match status" value="2"/>
</dbReference>
<evidence type="ECO:0000259" key="4">
    <source>
        <dbReference type="PROSITE" id="PS50102"/>
    </source>
</evidence>
<dbReference type="SUPFAM" id="SSF54928">
    <property type="entry name" value="RNA-binding domain, RBD"/>
    <property type="match status" value="1"/>
</dbReference>
<dbReference type="CDD" id="cd00590">
    <property type="entry name" value="RRM_SF"/>
    <property type="match status" value="2"/>
</dbReference>
<proteinExistence type="predicted"/>
<dbReference type="EMBL" id="JAECZO010000003">
    <property type="protein sequence ID" value="KAK7200059.1"/>
    <property type="molecule type" value="Genomic_DNA"/>
</dbReference>
<feature type="domain" description="RRM" evidence="4">
    <location>
        <begin position="59"/>
        <end position="137"/>
    </location>
</feature>
<evidence type="ECO:0000256" key="3">
    <source>
        <dbReference type="SAM" id="MobiDB-lite"/>
    </source>
</evidence>
<dbReference type="Pfam" id="PF00076">
    <property type="entry name" value="RRM_1"/>
    <property type="match status" value="2"/>
</dbReference>
<gene>
    <name evidence="5" type="ORF">NESM_000055400</name>
</gene>
<dbReference type="InterPro" id="IPR052462">
    <property type="entry name" value="SLIRP/GR-RBP-like"/>
</dbReference>
<dbReference type="InterPro" id="IPR000504">
    <property type="entry name" value="RRM_dom"/>
</dbReference>
<dbReference type="GO" id="GO:0003723">
    <property type="term" value="F:RNA binding"/>
    <property type="evidence" value="ECO:0007669"/>
    <property type="project" value="UniProtKB-UniRule"/>
</dbReference>
<reference evidence="5 6" key="1">
    <citation type="journal article" date="2021" name="MBio">
        <title>A New Model Trypanosomatid, Novymonas esmeraldas: Genomic Perception of Its 'Candidatus Pandoraea novymonadis' Endosymbiont.</title>
        <authorList>
            <person name="Zakharova A."/>
            <person name="Saura A."/>
            <person name="Butenko A."/>
            <person name="Podesvova L."/>
            <person name="Warmusova S."/>
            <person name="Kostygov A.Y."/>
            <person name="Nenarokova A."/>
            <person name="Lukes J."/>
            <person name="Opperdoes F.R."/>
            <person name="Yurchenko V."/>
        </authorList>
    </citation>
    <scope>NUCLEOTIDE SEQUENCE [LARGE SCALE GENOMIC DNA]</scope>
    <source>
        <strain evidence="5 6">E262AT.01</strain>
    </source>
</reference>